<protein>
    <submittedName>
        <fullName evidence="9">Site-specific recombinase XerD</fullName>
    </submittedName>
</protein>
<dbReference type="InterPro" id="IPR002104">
    <property type="entry name" value="Integrase_catalytic"/>
</dbReference>
<dbReference type="SUPFAM" id="SSF56349">
    <property type="entry name" value="DNA breaking-rejoining enzymes"/>
    <property type="match status" value="1"/>
</dbReference>
<dbReference type="InterPro" id="IPR004107">
    <property type="entry name" value="Integrase_SAM-like_N"/>
</dbReference>
<dbReference type="GO" id="GO:0006310">
    <property type="term" value="P:DNA recombination"/>
    <property type="evidence" value="ECO:0007669"/>
    <property type="project" value="UniProtKB-KW"/>
</dbReference>
<evidence type="ECO:0000256" key="1">
    <source>
        <dbReference type="ARBA" id="ARBA00008857"/>
    </source>
</evidence>
<dbReference type="CDD" id="cd01189">
    <property type="entry name" value="INT_ICEBs1_C_like"/>
    <property type="match status" value="1"/>
</dbReference>
<dbReference type="PROSITE" id="PS51898">
    <property type="entry name" value="TYR_RECOMBINASE"/>
    <property type="match status" value="1"/>
</dbReference>
<evidence type="ECO:0000256" key="3">
    <source>
        <dbReference type="ARBA" id="ARBA00023125"/>
    </source>
</evidence>
<evidence type="ECO:0000256" key="5">
    <source>
        <dbReference type="PROSITE-ProRule" id="PRU01248"/>
    </source>
</evidence>
<keyword evidence="2" id="KW-0229">DNA integration</keyword>
<dbReference type="PANTHER" id="PTHR30629">
    <property type="entry name" value="PROPHAGE INTEGRASE"/>
    <property type="match status" value="1"/>
</dbReference>
<feature type="domain" description="Tyr recombinase" evidence="7">
    <location>
        <begin position="158"/>
        <end position="353"/>
    </location>
</feature>
<sequence length="401" mass="44903">MAWVEKHGAGFRVRYRLPDNSIPSETGFSDYRAAADRAADVESEQRTGAFVDPRLAQTCVGDWVRRWTDAHDVGAGTWAKYDAHLRNHILPKFGEMELGAVSRMTVKAWVKSLRRSLAEATVMDVVSLLSTIFNEAVDEGLIGANPCRRLRINTDGPTERPTATPAQVPLIAARARPMDQVMIIMAAYTGMRWGELAGLQWTRIDLDGGQLTVDAKDGALHEVGATLTLGPPKTKASARPIHLPPFLVDLLTELRTERPAARFVFTAAEGGWHRRANFRRRVWLPATTGDRQRGWDPIAPGLHFHDLRHTHKTWLIEDNVPDVLQHRRMGHRQKGVSGRYSHVTPLMTTTMVDALQRRWEHNGSTQSGDHYQDRSVVKISCSHNAPTTQKRPAGDDHRQAI</sequence>
<dbReference type="GO" id="GO:0015074">
    <property type="term" value="P:DNA integration"/>
    <property type="evidence" value="ECO:0007669"/>
    <property type="project" value="UniProtKB-KW"/>
</dbReference>
<dbReference type="Gene3D" id="1.10.443.10">
    <property type="entry name" value="Intergrase catalytic core"/>
    <property type="match status" value="1"/>
</dbReference>
<proteinExistence type="inferred from homology"/>
<dbReference type="AlphaFoldDB" id="A0A4R7VXL4"/>
<dbReference type="GO" id="GO:0003677">
    <property type="term" value="F:DNA binding"/>
    <property type="evidence" value="ECO:0007669"/>
    <property type="project" value="UniProtKB-UniRule"/>
</dbReference>
<dbReference type="Pfam" id="PF00589">
    <property type="entry name" value="Phage_integrase"/>
    <property type="match status" value="1"/>
</dbReference>
<feature type="domain" description="Core-binding (CB)" evidence="8">
    <location>
        <begin position="58"/>
        <end position="137"/>
    </location>
</feature>
<dbReference type="PANTHER" id="PTHR30629:SF2">
    <property type="entry name" value="PROPHAGE INTEGRASE INTS-RELATED"/>
    <property type="match status" value="1"/>
</dbReference>
<dbReference type="InterPro" id="IPR013762">
    <property type="entry name" value="Integrase-like_cat_sf"/>
</dbReference>
<evidence type="ECO:0000259" key="7">
    <source>
        <dbReference type="PROSITE" id="PS51898"/>
    </source>
</evidence>
<feature type="compositionally biased region" description="Basic and acidic residues" evidence="6">
    <location>
        <begin position="392"/>
        <end position="401"/>
    </location>
</feature>
<dbReference type="InterPro" id="IPR044068">
    <property type="entry name" value="CB"/>
</dbReference>
<keyword evidence="4" id="KW-0233">DNA recombination</keyword>
<dbReference type="PROSITE" id="PS51900">
    <property type="entry name" value="CB"/>
    <property type="match status" value="1"/>
</dbReference>
<comment type="caution">
    <text evidence="9">The sequence shown here is derived from an EMBL/GenBank/DDBJ whole genome shotgun (WGS) entry which is preliminary data.</text>
</comment>
<evidence type="ECO:0000259" key="8">
    <source>
        <dbReference type="PROSITE" id="PS51900"/>
    </source>
</evidence>
<evidence type="ECO:0000313" key="10">
    <source>
        <dbReference type="Proteomes" id="UP000294927"/>
    </source>
</evidence>
<dbReference type="InterPro" id="IPR011010">
    <property type="entry name" value="DNA_brk_join_enz"/>
</dbReference>
<dbReference type="EMBL" id="SOCP01000003">
    <property type="protein sequence ID" value="TDV54764.1"/>
    <property type="molecule type" value="Genomic_DNA"/>
</dbReference>
<dbReference type="Proteomes" id="UP000294927">
    <property type="component" value="Unassembled WGS sequence"/>
</dbReference>
<evidence type="ECO:0000256" key="4">
    <source>
        <dbReference type="ARBA" id="ARBA00023172"/>
    </source>
</evidence>
<comment type="similarity">
    <text evidence="1">Belongs to the 'phage' integrase family.</text>
</comment>
<accession>A0A4R7VXL4</accession>
<dbReference type="RefSeq" id="WP_166663991.1">
    <property type="nucleotide sequence ID" value="NZ_SOCP01000003.1"/>
</dbReference>
<name>A0A4R7VXL4_9PSEU</name>
<dbReference type="InterPro" id="IPR010998">
    <property type="entry name" value="Integrase_recombinase_N"/>
</dbReference>
<keyword evidence="10" id="KW-1185">Reference proteome</keyword>
<keyword evidence="3 5" id="KW-0238">DNA-binding</keyword>
<gene>
    <name evidence="9" type="ORF">CLV71_1031</name>
</gene>
<evidence type="ECO:0000313" key="9">
    <source>
        <dbReference type="EMBL" id="TDV54764.1"/>
    </source>
</evidence>
<evidence type="ECO:0000256" key="6">
    <source>
        <dbReference type="SAM" id="MobiDB-lite"/>
    </source>
</evidence>
<reference evidence="9 10" key="1">
    <citation type="submission" date="2019-03" db="EMBL/GenBank/DDBJ databases">
        <title>Genomic Encyclopedia of Archaeal and Bacterial Type Strains, Phase II (KMG-II): from individual species to whole genera.</title>
        <authorList>
            <person name="Goeker M."/>
        </authorList>
    </citation>
    <scope>NUCLEOTIDE SEQUENCE [LARGE SCALE GENOMIC DNA]</scope>
    <source>
        <strain evidence="9 10">DSM 45499</strain>
    </source>
</reference>
<feature type="region of interest" description="Disordered" evidence="6">
    <location>
        <begin position="382"/>
        <end position="401"/>
    </location>
</feature>
<dbReference type="Gene3D" id="1.10.150.130">
    <property type="match status" value="1"/>
</dbReference>
<organism evidence="9 10">
    <name type="scientific">Actinophytocola oryzae</name>
    <dbReference type="NCBI Taxonomy" id="502181"/>
    <lineage>
        <taxon>Bacteria</taxon>
        <taxon>Bacillati</taxon>
        <taxon>Actinomycetota</taxon>
        <taxon>Actinomycetes</taxon>
        <taxon>Pseudonocardiales</taxon>
        <taxon>Pseudonocardiaceae</taxon>
    </lineage>
</organism>
<evidence type="ECO:0000256" key="2">
    <source>
        <dbReference type="ARBA" id="ARBA00022908"/>
    </source>
</evidence>
<dbReference type="Pfam" id="PF14659">
    <property type="entry name" value="Phage_int_SAM_3"/>
    <property type="match status" value="1"/>
</dbReference>
<dbReference type="InterPro" id="IPR050808">
    <property type="entry name" value="Phage_Integrase"/>
</dbReference>